<evidence type="ECO:0000256" key="4">
    <source>
        <dbReference type="SAM" id="Phobius"/>
    </source>
</evidence>
<keyword evidence="4" id="KW-1133">Transmembrane helix</keyword>
<proteinExistence type="predicted"/>
<keyword evidence="4" id="KW-0812">Transmembrane</keyword>
<feature type="transmembrane region" description="Helical" evidence="4">
    <location>
        <begin position="33"/>
        <end position="62"/>
    </location>
</feature>
<dbReference type="InterPro" id="IPR000592">
    <property type="entry name" value="Ribosomal_eS27"/>
</dbReference>
<dbReference type="Gene3D" id="2.20.25.100">
    <property type="entry name" value="Zn-binding ribosomal proteins"/>
    <property type="match status" value="1"/>
</dbReference>
<keyword evidence="1" id="KW-0862">Zinc</keyword>
<evidence type="ECO:0000256" key="2">
    <source>
        <dbReference type="ARBA" id="ARBA00022980"/>
    </source>
</evidence>
<keyword evidence="4" id="KW-0472">Membrane</keyword>
<keyword evidence="2" id="KW-0689">Ribosomal protein</keyword>
<dbReference type="InterPro" id="IPR023407">
    <property type="entry name" value="Ribosomal_eS27_Zn-bd_dom_sf"/>
</dbReference>
<dbReference type="PANTHER" id="PTHR11594">
    <property type="entry name" value="40S RIBOSOMAL PROTEIN S27"/>
    <property type="match status" value="1"/>
</dbReference>
<dbReference type="Proteomes" id="UP001396334">
    <property type="component" value="Unassembled WGS sequence"/>
</dbReference>
<evidence type="ECO:0000313" key="5">
    <source>
        <dbReference type="EMBL" id="KAK8476689.1"/>
    </source>
</evidence>
<evidence type="ECO:0000313" key="6">
    <source>
        <dbReference type="Proteomes" id="UP001396334"/>
    </source>
</evidence>
<dbReference type="EMBL" id="JBBPBN010002108">
    <property type="protein sequence ID" value="KAK8476689.1"/>
    <property type="molecule type" value="Genomic_DNA"/>
</dbReference>
<evidence type="ECO:0000256" key="1">
    <source>
        <dbReference type="ARBA" id="ARBA00022833"/>
    </source>
</evidence>
<reference evidence="5 6" key="1">
    <citation type="journal article" date="2024" name="G3 (Bethesda)">
        <title>Genome assembly of Hibiscus sabdariffa L. provides insights into metabolisms of medicinal natural products.</title>
        <authorList>
            <person name="Kim T."/>
        </authorList>
    </citation>
    <scope>NUCLEOTIDE SEQUENCE [LARGE SCALE GENOMIC DNA]</scope>
    <source>
        <strain evidence="5">TK-2024</strain>
        <tissue evidence="5">Old leaves</tissue>
    </source>
</reference>
<protein>
    <submittedName>
        <fullName evidence="5">Uncharacterized protein</fullName>
    </submittedName>
</protein>
<keyword evidence="3" id="KW-0687">Ribonucleoprotein</keyword>
<comment type="caution">
    <text evidence="5">The sequence shown here is derived from an EMBL/GenBank/DDBJ whole genome shotgun (WGS) entry which is preliminary data.</text>
</comment>
<evidence type="ECO:0000256" key="3">
    <source>
        <dbReference type="ARBA" id="ARBA00023274"/>
    </source>
</evidence>
<sequence length="104" mass="12035">MVLQNDVDLLNPPAELEKKKHKLKRLVQSPNSFFMLTCLAFSLAFMSYNYCILWINSVLLFLSAPKRMSNVKAASTYGSMPADWRQSQAHRRLLFQEEGRLNLI</sequence>
<accession>A0ABR1Z9L1</accession>
<organism evidence="5 6">
    <name type="scientific">Hibiscus sabdariffa</name>
    <name type="common">roselle</name>
    <dbReference type="NCBI Taxonomy" id="183260"/>
    <lineage>
        <taxon>Eukaryota</taxon>
        <taxon>Viridiplantae</taxon>
        <taxon>Streptophyta</taxon>
        <taxon>Embryophyta</taxon>
        <taxon>Tracheophyta</taxon>
        <taxon>Spermatophyta</taxon>
        <taxon>Magnoliopsida</taxon>
        <taxon>eudicotyledons</taxon>
        <taxon>Gunneridae</taxon>
        <taxon>Pentapetalae</taxon>
        <taxon>rosids</taxon>
        <taxon>malvids</taxon>
        <taxon>Malvales</taxon>
        <taxon>Malvaceae</taxon>
        <taxon>Malvoideae</taxon>
        <taxon>Hibiscus</taxon>
    </lineage>
</organism>
<gene>
    <name evidence="5" type="ORF">V6N11_070942</name>
</gene>
<name>A0ABR1Z9L1_9ROSI</name>
<keyword evidence="6" id="KW-1185">Reference proteome</keyword>